<accession>A0A8X7W047</accession>
<dbReference type="InterPro" id="IPR027483">
    <property type="entry name" value="PInositol-4-P-4/5-kinase_C_sf"/>
</dbReference>
<evidence type="ECO:0000256" key="3">
    <source>
        <dbReference type="PROSITE-ProRule" id="PRU00781"/>
    </source>
</evidence>
<sequence length="122" mass="14596">MFFYLTNDDRYLIKTMKKSETKVFLRMLAAYYNQVRAFENSLVIRFYGLRCVILNGPTQKEVRFVIMGNLFCSEYSIHRRFDLRGSSLGRTTDKPELQINSNTILKDLDLKFIFRLQKAWFQ</sequence>
<dbReference type="OrthoDB" id="70770at2759"/>
<keyword evidence="3" id="KW-0547">Nucleotide-binding</keyword>
<protein>
    <recommendedName>
        <fullName evidence="1">1-phosphatidylinositol-4-phosphate 5-kinase</fullName>
        <ecNumber evidence="1">2.7.1.68</ecNumber>
    </recommendedName>
</protein>
<evidence type="ECO:0000256" key="1">
    <source>
        <dbReference type="ARBA" id="ARBA00012172"/>
    </source>
</evidence>
<dbReference type="EMBL" id="JAAMPC010000003">
    <property type="protein sequence ID" value="KAG2320749.1"/>
    <property type="molecule type" value="Genomic_DNA"/>
</dbReference>
<proteinExistence type="predicted"/>
<dbReference type="InterPro" id="IPR027484">
    <property type="entry name" value="PInositol-4-P-5-kinase_N"/>
</dbReference>
<name>A0A8X7W047_BRACI</name>
<evidence type="ECO:0000313" key="5">
    <source>
        <dbReference type="EMBL" id="KAG2320749.1"/>
    </source>
</evidence>
<dbReference type="PROSITE" id="PS51455">
    <property type="entry name" value="PIPK"/>
    <property type="match status" value="1"/>
</dbReference>
<dbReference type="GO" id="GO:0005524">
    <property type="term" value="F:ATP binding"/>
    <property type="evidence" value="ECO:0007669"/>
    <property type="project" value="UniProtKB-UniRule"/>
</dbReference>
<dbReference type="Gene3D" id="3.30.810.10">
    <property type="entry name" value="2-Layer Sandwich"/>
    <property type="match status" value="1"/>
</dbReference>
<dbReference type="SUPFAM" id="SSF56104">
    <property type="entry name" value="SAICAR synthase-like"/>
    <property type="match status" value="1"/>
</dbReference>
<dbReference type="Proteomes" id="UP000886595">
    <property type="component" value="Unassembled WGS sequence"/>
</dbReference>
<evidence type="ECO:0000313" key="6">
    <source>
        <dbReference type="Proteomes" id="UP000886595"/>
    </source>
</evidence>
<feature type="domain" description="PIPK" evidence="4">
    <location>
        <begin position="1"/>
        <end position="122"/>
    </location>
</feature>
<evidence type="ECO:0000259" key="4">
    <source>
        <dbReference type="PROSITE" id="PS51455"/>
    </source>
</evidence>
<gene>
    <name evidence="5" type="ORF">Bca52824_013962</name>
</gene>
<dbReference type="InterPro" id="IPR002498">
    <property type="entry name" value="PInositol-4-P-4/5-kinase_core"/>
</dbReference>
<keyword evidence="3" id="KW-0808">Transferase</keyword>
<evidence type="ECO:0000256" key="2">
    <source>
        <dbReference type="ARBA" id="ARBA00022777"/>
    </source>
</evidence>
<reference evidence="5 6" key="1">
    <citation type="submission" date="2020-02" db="EMBL/GenBank/DDBJ databases">
        <authorList>
            <person name="Ma Q."/>
            <person name="Huang Y."/>
            <person name="Song X."/>
            <person name="Pei D."/>
        </authorList>
    </citation>
    <scope>NUCLEOTIDE SEQUENCE [LARGE SCALE GENOMIC DNA]</scope>
    <source>
        <strain evidence="5">Sxm20200214</strain>
        <tissue evidence="5">Leaf</tissue>
    </source>
</reference>
<dbReference type="EC" id="2.7.1.68" evidence="1"/>
<dbReference type="Pfam" id="PF01504">
    <property type="entry name" value="PIP5K"/>
    <property type="match status" value="1"/>
</dbReference>
<comment type="caution">
    <text evidence="5">The sequence shown here is derived from an EMBL/GenBank/DDBJ whole genome shotgun (WGS) entry which is preliminary data.</text>
</comment>
<keyword evidence="3" id="KW-0067">ATP-binding</keyword>
<dbReference type="GO" id="GO:0016308">
    <property type="term" value="F:1-phosphatidylinositol-4-phosphate 5-kinase activity"/>
    <property type="evidence" value="ECO:0007669"/>
    <property type="project" value="UniProtKB-EC"/>
</dbReference>
<organism evidence="5 6">
    <name type="scientific">Brassica carinata</name>
    <name type="common">Ethiopian mustard</name>
    <name type="synonym">Abyssinian cabbage</name>
    <dbReference type="NCBI Taxonomy" id="52824"/>
    <lineage>
        <taxon>Eukaryota</taxon>
        <taxon>Viridiplantae</taxon>
        <taxon>Streptophyta</taxon>
        <taxon>Embryophyta</taxon>
        <taxon>Tracheophyta</taxon>
        <taxon>Spermatophyta</taxon>
        <taxon>Magnoliopsida</taxon>
        <taxon>eudicotyledons</taxon>
        <taxon>Gunneridae</taxon>
        <taxon>Pentapetalae</taxon>
        <taxon>rosids</taxon>
        <taxon>malvids</taxon>
        <taxon>Brassicales</taxon>
        <taxon>Brassicaceae</taxon>
        <taxon>Brassiceae</taxon>
        <taxon>Brassica</taxon>
    </lineage>
</organism>
<dbReference type="PANTHER" id="PTHR23086">
    <property type="entry name" value="PHOSPHATIDYLINOSITOL-4-PHOSPHATE 5-KINASE"/>
    <property type="match status" value="1"/>
</dbReference>
<dbReference type="GO" id="GO:0046854">
    <property type="term" value="P:phosphatidylinositol phosphate biosynthetic process"/>
    <property type="evidence" value="ECO:0007669"/>
    <property type="project" value="TreeGrafter"/>
</dbReference>
<dbReference type="AlphaFoldDB" id="A0A8X7W047"/>
<dbReference type="PANTHER" id="PTHR23086:SF29">
    <property type="entry name" value="PHOSPHATIDYLINOSITOL 4-PHOSPHATE 5-KINASE 4"/>
    <property type="match status" value="1"/>
</dbReference>
<dbReference type="GO" id="GO:0005886">
    <property type="term" value="C:plasma membrane"/>
    <property type="evidence" value="ECO:0007669"/>
    <property type="project" value="TreeGrafter"/>
</dbReference>
<keyword evidence="2 3" id="KW-0418">Kinase</keyword>
<dbReference type="SMART" id="SM00330">
    <property type="entry name" value="PIPKc"/>
    <property type="match status" value="1"/>
</dbReference>
<keyword evidence="6" id="KW-1185">Reference proteome</keyword>
<dbReference type="Gene3D" id="3.30.800.10">
    <property type="entry name" value="Phosphatidylinositol Phosphate Kinase II Beta"/>
    <property type="match status" value="1"/>
</dbReference>
<dbReference type="InterPro" id="IPR023610">
    <property type="entry name" value="PInositol-4/5-P-5/4-kinase"/>
</dbReference>